<feature type="region of interest" description="Disordered" evidence="2">
    <location>
        <begin position="213"/>
        <end position="310"/>
    </location>
</feature>
<protein>
    <submittedName>
        <fullName evidence="3">Uncharacterized protein</fullName>
    </submittedName>
</protein>
<evidence type="ECO:0000256" key="2">
    <source>
        <dbReference type="SAM" id="MobiDB-lite"/>
    </source>
</evidence>
<evidence type="ECO:0000256" key="1">
    <source>
        <dbReference type="ARBA" id="ARBA00008315"/>
    </source>
</evidence>
<feature type="compositionally biased region" description="Low complexity" evidence="2">
    <location>
        <begin position="239"/>
        <end position="285"/>
    </location>
</feature>
<dbReference type="PANTHER" id="PTHR33768:SF3">
    <property type="entry name" value="MIP11318P"/>
    <property type="match status" value="1"/>
</dbReference>
<dbReference type="InterPro" id="IPR038792">
    <property type="entry name" value="CFAP97D1/2"/>
</dbReference>
<accession>A0A7S3RQU3</accession>
<organism evidence="3">
    <name type="scientific">Emiliania huxleyi</name>
    <name type="common">Coccolithophore</name>
    <name type="synonym">Pontosphaera huxleyi</name>
    <dbReference type="NCBI Taxonomy" id="2903"/>
    <lineage>
        <taxon>Eukaryota</taxon>
        <taxon>Haptista</taxon>
        <taxon>Haptophyta</taxon>
        <taxon>Prymnesiophyceae</taxon>
        <taxon>Isochrysidales</taxon>
        <taxon>Noelaerhabdaceae</taxon>
        <taxon>Emiliania</taxon>
    </lineage>
</organism>
<dbReference type="InterPro" id="IPR029488">
    <property type="entry name" value="Hmw/CFAP97"/>
</dbReference>
<dbReference type="AlphaFoldDB" id="A0A7S3RQU3"/>
<comment type="similarity">
    <text evidence="1">Belongs to the CFAP97 family.</text>
</comment>
<dbReference type="EMBL" id="HBIR01008975">
    <property type="protein sequence ID" value="CAE0531828.1"/>
    <property type="molecule type" value="Transcribed_RNA"/>
</dbReference>
<evidence type="ECO:0000313" key="3">
    <source>
        <dbReference type="EMBL" id="CAE0531828.1"/>
    </source>
</evidence>
<proteinExistence type="inferred from homology"/>
<name>A0A7S3RQU3_EMIHU</name>
<dbReference type="PANTHER" id="PTHR33768">
    <property type="entry name" value="MIP11318P"/>
    <property type="match status" value="1"/>
</dbReference>
<reference evidence="3" key="1">
    <citation type="submission" date="2021-01" db="EMBL/GenBank/DDBJ databases">
        <authorList>
            <person name="Corre E."/>
            <person name="Pelletier E."/>
            <person name="Niang G."/>
            <person name="Scheremetjew M."/>
            <person name="Finn R."/>
            <person name="Kale V."/>
            <person name="Holt S."/>
            <person name="Cochrane G."/>
            <person name="Meng A."/>
            <person name="Brown T."/>
            <person name="Cohen L."/>
        </authorList>
    </citation>
    <scope>NUCLEOTIDE SEQUENCE</scope>
    <source>
        <strain evidence="3">379</strain>
    </source>
</reference>
<feature type="compositionally biased region" description="Acidic residues" evidence="2">
    <location>
        <begin position="301"/>
        <end position="310"/>
    </location>
</feature>
<dbReference type="Pfam" id="PF13879">
    <property type="entry name" value="Hmw_CFAP97"/>
    <property type="match status" value="1"/>
</dbReference>
<gene>
    <name evidence="3" type="ORF">EHUX00137_LOCUS6190</name>
</gene>
<sequence length="310" mass="33351">MPGSSYPSNLGLPQRPVGLYSNKATALRDLQHAHRKHVERLRTMKHTIDLTPVKPVKMSAGKKLQNMAERNATIERDNKLLLSKMYQIMNADNPYLKEKPRAGQVSLNTRKRREEHERIARENQAIMQRILGRRSNFDVSKLEREWKQTQSHLRRVCQEPWVLDQDTIPKRKLKSLSTMDGGMAPSMPASMTAAAPASLAMPAPAPAPASLVVPTPAPASGETSAPAAMPAERSDTSQAVAAPVASEAALEAREVAAASEVAPEVAPATEGEAEATGALGAEAAPITAELTPQGESSAAEAEGEQPPENQ</sequence>